<feature type="domain" description="Topo IA-type catalytic" evidence="12">
    <location>
        <begin position="131"/>
        <end position="550"/>
    </location>
</feature>
<dbReference type="OrthoDB" id="9804262at2"/>
<feature type="site" description="Interaction with DNA" evidence="10">
    <location>
        <position position="34"/>
    </location>
</feature>
<keyword evidence="8 10" id="KW-0238">DNA-binding</keyword>
<dbReference type="InterPro" id="IPR023405">
    <property type="entry name" value="Topo_IA_core_domain"/>
</dbReference>
<evidence type="ECO:0000256" key="9">
    <source>
        <dbReference type="ARBA" id="ARBA00023235"/>
    </source>
</evidence>
<organism evidence="13 14">
    <name type="scientific">Mycoplasmopsis citelli</name>
    <dbReference type="NCBI Taxonomy" id="171281"/>
    <lineage>
        <taxon>Bacteria</taxon>
        <taxon>Bacillati</taxon>
        <taxon>Mycoplasmatota</taxon>
        <taxon>Mycoplasmoidales</taxon>
        <taxon>Metamycoplasmataceae</taxon>
        <taxon>Mycoplasmopsis</taxon>
    </lineage>
</organism>
<evidence type="ECO:0000313" key="13">
    <source>
        <dbReference type="EMBL" id="VEU74268.1"/>
    </source>
</evidence>
<feature type="region of interest" description="Interaction with DNA" evidence="10">
    <location>
        <begin position="168"/>
        <end position="173"/>
    </location>
</feature>
<keyword evidence="5" id="KW-0862">Zinc</keyword>
<dbReference type="Pfam" id="PF01396">
    <property type="entry name" value="Zn_ribbon_Top1"/>
    <property type="match status" value="1"/>
</dbReference>
<dbReference type="Pfam" id="PF01751">
    <property type="entry name" value="Toprim"/>
    <property type="match status" value="1"/>
</dbReference>
<dbReference type="EC" id="5.6.2.1" evidence="10"/>
<feature type="site" description="Interaction with DNA" evidence="10">
    <location>
        <position position="482"/>
    </location>
</feature>
<dbReference type="PANTHER" id="PTHR42785">
    <property type="entry name" value="DNA TOPOISOMERASE, TYPE IA, CORE"/>
    <property type="match status" value="1"/>
</dbReference>
<dbReference type="Gene3D" id="3.30.65.10">
    <property type="entry name" value="Bacterial Topoisomerase I, domain 1"/>
    <property type="match status" value="1"/>
</dbReference>
<dbReference type="InterPro" id="IPR005733">
    <property type="entry name" value="TopoI_bac-type"/>
</dbReference>
<dbReference type="GO" id="GO:0003677">
    <property type="term" value="F:DNA binding"/>
    <property type="evidence" value="ECO:0007669"/>
    <property type="project" value="UniProtKB-KW"/>
</dbReference>
<dbReference type="InterPro" id="IPR006171">
    <property type="entry name" value="TOPRIM_dom"/>
</dbReference>
<feature type="site" description="Interaction with DNA" evidence="10">
    <location>
        <position position="145"/>
    </location>
</feature>
<dbReference type="Pfam" id="PF01131">
    <property type="entry name" value="Topoisom_bac"/>
    <property type="match status" value="1"/>
</dbReference>
<evidence type="ECO:0000256" key="7">
    <source>
        <dbReference type="ARBA" id="ARBA00023029"/>
    </source>
</evidence>
<dbReference type="KEGG" id="mcit:NCTC10181_00103"/>
<name>A0A449B0X9_9BACT</name>
<accession>A0A449B0X9</accession>
<dbReference type="Proteomes" id="UP000290985">
    <property type="component" value="Chromosome"/>
</dbReference>
<dbReference type="AlphaFoldDB" id="A0A449B0X9"/>
<feature type="site" description="Interaction with DNA" evidence="10">
    <location>
        <position position="298"/>
    </location>
</feature>
<gene>
    <name evidence="10 13" type="primary">topA</name>
    <name evidence="13" type="ORF">NCTC10181_00103</name>
</gene>
<evidence type="ECO:0000256" key="1">
    <source>
        <dbReference type="ARBA" id="ARBA00000213"/>
    </source>
</evidence>
<keyword evidence="9 10" id="KW-0413">Isomerase</keyword>
<dbReference type="InterPro" id="IPR013497">
    <property type="entry name" value="Topo_IA_cen"/>
</dbReference>
<evidence type="ECO:0000256" key="3">
    <source>
        <dbReference type="ARBA" id="ARBA00022723"/>
    </source>
</evidence>
<evidence type="ECO:0000256" key="10">
    <source>
        <dbReference type="HAMAP-Rule" id="MF_00952"/>
    </source>
</evidence>
<dbReference type="SUPFAM" id="SSF56712">
    <property type="entry name" value="Prokaryotic type I DNA topoisomerase"/>
    <property type="match status" value="1"/>
</dbReference>
<evidence type="ECO:0000256" key="4">
    <source>
        <dbReference type="ARBA" id="ARBA00022771"/>
    </source>
</evidence>
<keyword evidence="14" id="KW-1185">Reference proteome</keyword>
<evidence type="ECO:0000256" key="2">
    <source>
        <dbReference type="ARBA" id="ARBA00009446"/>
    </source>
</evidence>
<comment type="subunit">
    <text evidence="10">Monomer.</text>
</comment>
<dbReference type="InterPro" id="IPR023406">
    <property type="entry name" value="Topo_IA_AS"/>
</dbReference>
<dbReference type="Gene3D" id="3.40.50.140">
    <property type="match status" value="1"/>
</dbReference>
<evidence type="ECO:0000259" key="11">
    <source>
        <dbReference type="PROSITE" id="PS50880"/>
    </source>
</evidence>
<keyword evidence="6" id="KW-0460">Magnesium</keyword>
<dbReference type="PANTHER" id="PTHR42785:SF1">
    <property type="entry name" value="DNA TOPOISOMERASE"/>
    <property type="match status" value="1"/>
</dbReference>
<dbReference type="SMART" id="SM00437">
    <property type="entry name" value="TOP1Ac"/>
    <property type="match status" value="1"/>
</dbReference>
<keyword evidence="4" id="KW-0863">Zinc-finger</keyword>
<dbReference type="InterPro" id="IPR003601">
    <property type="entry name" value="Topo_IA_2"/>
</dbReference>
<dbReference type="PROSITE" id="PS50880">
    <property type="entry name" value="TOPRIM"/>
    <property type="match status" value="1"/>
</dbReference>
<dbReference type="InterPro" id="IPR013826">
    <property type="entry name" value="Topo_IA_cen_sub3"/>
</dbReference>
<proteinExistence type="inferred from homology"/>
<feature type="site" description="Interaction with DNA" evidence="10">
    <location>
        <position position="142"/>
    </location>
</feature>
<evidence type="ECO:0000256" key="8">
    <source>
        <dbReference type="ARBA" id="ARBA00023125"/>
    </source>
</evidence>
<comment type="caution">
    <text evidence="10">Lacks conserved residue(s) required for the propagation of feature annotation.</text>
</comment>
<evidence type="ECO:0000313" key="14">
    <source>
        <dbReference type="Proteomes" id="UP000290985"/>
    </source>
</evidence>
<dbReference type="GO" id="GO:0003917">
    <property type="term" value="F:DNA topoisomerase type I (single strand cut, ATP-independent) activity"/>
    <property type="evidence" value="ECO:0007669"/>
    <property type="project" value="UniProtKB-UniRule"/>
</dbReference>
<dbReference type="PROSITE" id="PS00396">
    <property type="entry name" value="TOPO_IA_1"/>
    <property type="match status" value="1"/>
</dbReference>
<reference evidence="13 14" key="1">
    <citation type="submission" date="2019-01" db="EMBL/GenBank/DDBJ databases">
        <authorList>
            <consortium name="Pathogen Informatics"/>
        </authorList>
    </citation>
    <scope>NUCLEOTIDE SEQUENCE [LARGE SCALE GENOMIC DNA]</scope>
    <source>
        <strain evidence="13 14">NCTC10181</strain>
    </source>
</reference>
<keyword evidence="7 10" id="KW-0799">Topoisomerase</keyword>
<dbReference type="GO" id="GO:0008270">
    <property type="term" value="F:zinc ion binding"/>
    <property type="evidence" value="ECO:0007669"/>
    <property type="project" value="UniProtKB-KW"/>
</dbReference>
<dbReference type="InterPro" id="IPR028612">
    <property type="entry name" value="Topoisom_1_IA"/>
</dbReference>
<dbReference type="InterPro" id="IPR003602">
    <property type="entry name" value="Topo_IA_DNA-bd_dom"/>
</dbReference>
<dbReference type="EMBL" id="LR215036">
    <property type="protein sequence ID" value="VEU74268.1"/>
    <property type="molecule type" value="Genomic_DNA"/>
</dbReference>
<dbReference type="CDD" id="cd00186">
    <property type="entry name" value="TOP1Ac"/>
    <property type="match status" value="1"/>
</dbReference>
<dbReference type="RefSeq" id="WP_129725112.1">
    <property type="nucleotide sequence ID" value="NZ_LR215036.1"/>
</dbReference>
<dbReference type="InterPro" id="IPR013825">
    <property type="entry name" value="Topo_IA_cen_sub2"/>
</dbReference>
<dbReference type="GO" id="GO:0006265">
    <property type="term" value="P:DNA topological change"/>
    <property type="evidence" value="ECO:0007669"/>
    <property type="project" value="UniProtKB-UniRule"/>
</dbReference>
<dbReference type="Gene3D" id="2.70.20.10">
    <property type="entry name" value="Topoisomerase I, domain 3"/>
    <property type="match status" value="1"/>
</dbReference>
<dbReference type="PROSITE" id="PS52039">
    <property type="entry name" value="TOPO_IA_2"/>
    <property type="match status" value="1"/>
</dbReference>
<evidence type="ECO:0000256" key="5">
    <source>
        <dbReference type="ARBA" id="ARBA00022833"/>
    </source>
</evidence>
<dbReference type="NCBIfam" id="TIGR01051">
    <property type="entry name" value="topA_bact"/>
    <property type="match status" value="1"/>
</dbReference>
<evidence type="ECO:0000256" key="6">
    <source>
        <dbReference type="ARBA" id="ARBA00022842"/>
    </source>
</evidence>
<evidence type="ECO:0000259" key="12">
    <source>
        <dbReference type="PROSITE" id="PS52039"/>
    </source>
</evidence>
<dbReference type="SMART" id="SM00493">
    <property type="entry name" value="TOPRIM"/>
    <property type="match status" value="1"/>
</dbReference>
<feature type="active site" description="O-(5'-phospho-DNA)-tyrosine intermediate" evidence="10">
    <location>
        <position position="296"/>
    </location>
</feature>
<feature type="domain" description="Toprim" evidence="11">
    <location>
        <begin position="4"/>
        <end position="116"/>
    </location>
</feature>
<protein>
    <recommendedName>
        <fullName evidence="10">DNA topoisomerase 1</fullName>
        <ecNumber evidence="10">5.6.2.1</ecNumber>
    </recommendedName>
    <alternativeName>
        <fullName evidence="10">DNA topoisomerase I</fullName>
    </alternativeName>
</protein>
<dbReference type="SUPFAM" id="SSF57783">
    <property type="entry name" value="Zinc beta-ribbon"/>
    <property type="match status" value="1"/>
</dbReference>
<dbReference type="SMART" id="SM00436">
    <property type="entry name" value="TOP1Bc"/>
    <property type="match status" value="1"/>
</dbReference>
<comment type="function">
    <text evidence="10">Releases the supercoiling and torsional tension of DNA, which is introduced during the DNA replication and transcription, by transiently cleaving and rejoining one strand of the DNA duplex. Introduces a single-strand break via transesterification at a target site in duplex DNA. The scissile phosphodiester is attacked by the catalytic tyrosine of the enzyme, resulting in the formation of a DNA-(5'-phosphotyrosyl)-enzyme intermediate and the expulsion of a 3'-OH DNA strand. The free DNA strand then undergoes passage around the unbroken strand, thus removing DNA supercoils. Finally, in the religation step, the DNA 3'-OH attacks the covalent intermediate to expel the active-site tyrosine and restore the DNA phosphodiester backbone.</text>
</comment>
<comment type="catalytic activity">
    <reaction evidence="1 10">
        <text>ATP-independent breakage of single-stranded DNA, followed by passage and rejoining.</text>
        <dbReference type="EC" id="5.6.2.1"/>
    </reaction>
</comment>
<feature type="site" description="Interaction with DNA" evidence="10">
    <location>
        <position position="141"/>
    </location>
</feature>
<sequence>MEKSNLVIVESPNKVATIKKYLGDNFEVIASVGHILKLKTSGRFSLGINLESWEPEYSLDSSKREVAKKLKAAIKNSATVYIATDPDREGEAIGEHLVRYFKIEDQYFRVKYNEITKDAILKAFEHPEKLNQPLVEAQKARRMLDRIIGFRLSSLMKNKIFNSPTNPSAGRVQSIALKLVVDREREIEAFIPEYYSKLRALFADNVNEATYVNLNNPSEKREWIFNEELETIKKHFETAPKTLNVVEVKYSQRKLAKVEPLKQSVLYKKSPYSAQSTQVALQKLYEGYGDGGLISYPRTDSTRLSATFVSAAQGYILAKYGENYLASEIKGFSGDQDAHEAIRPTDISVTAEKAKALYPQMSDQEVKIYQLIWEITMRSLIKQPVRKVFSYTYENSEYVFKNSFSKVDFDGYYIIDNEPPISDVDPQYQEGDVIEIKEFVFEEHQTNPAPRYNEGSLIEKLDNIKVGRPSTFASTVKLIKDREYVETFENTLKPTEFGILVLDKLIGSFPKIINESYTASVEEQLDEIAEDKLKKDSVMQDFWDKFTLEFEQAQQSMEASKIEEVILEEPCPEDNGILIERRNKKGQKFIGCKNFPQCRYTRSIPGQNNFKFRSKKAASKT</sequence>
<dbReference type="PRINTS" id="PR00417">
    <property type="entry name" value="PRTPISMRASEI"/>
</dbReference>
<dbReference type="InterPro" id="IPR000380">
    <property type="entry name" value="Topo_IA"/>
</dbReference>
<comment type="similarity">
    <text evidence="2 10">Belongs to the type IA topoisomerase family.</text>
</comment>
<dbReference type="InterPro" id="IPR013498">
    <property type="entry name" value="Topo_IA_Znf"/>
</dbReference>
<dbReference type="Gene3D" id="1.10.290.10">
    <property type="entry name" value="Topoisomerase I, domain 4"/>
    <property type="match status" value="1"/>
</dbReference>
<dbReference type="Gene3D" id="1.10.460.10">
    <property type="entry name" value="Topoisomerase I, domain 2"/>
    <property type="match status" value="1"/>
</dbReference>
<keyword evidence="3" id="KW-0479">Metal-binding</keyword>
<dbReference type="GO" id="GO:0005694">
    <property type="term" value="C:chromosome"/>
    <property type="evidence" value="ECO:0007669"/>
    <property type="project" value="InterPro"/>
</dbReference>
<dbReference type="HAMAP" id="MF_00952">
    <property type="entry name" value="Topoisom_1_prok"/>
    <property type="match status" value="1"/>
</dbReference>
<dbReference type="InterPro" id="IPR013824">
    <property type="entry name" value="Topo_IA_cen_sub1"/>
</dbReference>